<evidence type="ECO:0000313" key="7">
    <source>
        <dbReference type="Proteomes" id="UP000800200"/>
    </source>
</evidence>
<keyword evidence="2" id="KW-0238">DNA-binding</keyword>
<evidence type="ECO:0000256" key="4">
    <source>
        <dbReference type="ARBA" id="ARBA00023242"/>
    </source>
</evidence>
<name>A0A6A6DHM2_9PEZI</name>
<dbReference type="GO" id="GO:0000981">
    <property type="term" value="F:DNA-binding transcription factor activity, RNA polymerase II-specific"/>
    <property type="evidence" value="ECO:0007669"/>
    <property type="project" value="InterPro"/>
</dbReference>
<dbReference type="PROSITE" id="PS50048">
    <property type="entry name" value="ZN2_CY6_FUNGAL_2"/>
    <property type="match status" value="1"/>
</dbReference>
<dbReference type="Gene3D" id="4.10.240.10">
    <property type="entry name" value="Zn(2)-C6 fungal-type DNA-binding domain"/>
    <property type="match status" value="1"/>
</dbReference>
<reference evidence="6" key="1">
    <citation type="journal article" date="2020" name="Stud. Mycol.">
        <title>101 Dothideomycetes genomes: a test case for predicting lifestyles and emergence of pathogens.</title>
        <authorList>
            <person name="Haridas S."/>
            <person name="Albert R."/>
            <person name="Binder M."/>
            <person name="Bloem J."/>
            <person name="Labutti K."/>
            <person name="Salamov A."/>
            <person name="Andreopoulos B."/>
            <person name="Baker S."/>
            <person name="Barry K."/>
            <person name="Bills G."/>
            <person name="Bluhm B."/>
            <person name="Cannon C."/>
            <person name="Castanera R."/>
            <person name="Culley D."/>
            <person name="Daum C."/>
            <person name="Ezra D."/>
            <person name="Gonzalez J."/>
            <person name="Henrissat B."/>
            <person name="Kuo A."/>
            <person name="Liang C."/>
            <person name="Lipzen A."/>
            <person name="Lutzoni F."/>
            <person name="Magnuson J."/>
            <person name="Mondo S."/>
            <person name="Nolan M."/>
            <person name="Ohm R."/>
            <person name="Pangilinan J."/>
            <person name="Park H.-J."/>
            <person name="Ramirez L."/>
            <person name="Alfaro M."/>
            <person name="Sun H."/>
            <person name="Tritt A."/>
            <person name="Yoshinaga Y."/>
            <person name="Zwiers L.-H."/>
            <person name="Turgeon B."/>
            <person name="Goodwin S."/>
            <person name="Spatafora J."/>
            <person name="Crous P."/>
            <person name="Grigoriev I."/>
        </authorList>
    </citation>
    <scope>NUCLEOTIDE SEQUENCE</scope>
    <source>
        <strain evidence="6">CBS 207.26</strain>
    </source>
</reference>
<evidence type="ECO:0000256" key="2">
    <source>
        <dbReference type="ARBA" id="ARBA00023125"/>
    </source>
</evidence>
<keyword evidence="1" id="KW-0805">Transcription regulation</keyword>
<protein>
    <recommendedName>
        <fullName evidence="5">Zn(2)-C6 fungal-type domain-containing protein</fullName>
    </recommendedName>
</protein>
<proteinExistence type="predicted"/>
<keyword evidence="4" id="KW-0539">Nucleus</keyword>
<dbReference type="GO" id="GO:0003677">
    <property type="term" value="F:DNA binding"/>
    <property type="evidence" value="ECO:0007669"/>
    <property type="project" value="UniProtKB-KW"/>
</dbReference>
<dbReference type="InterPro" id="IPR036864">
    <property type="entry name" value="Zn2-C6_fun-type_DNA-bd_sf"/>
</dbReference>
<dbReference type="CDD" id="cd00067">
    <property type="entry name" value="GAL4"/>
    <property type="match status" value="1"/>
</dbReference>
<dbReference type="GO" id="GO:0008270">
    <property type="term" value="F:zinc ion binding"/>
    <property type="evidence" value="ECO:0007669"/>
    <property type="project" value="InterPro"/>
</dbReference>
<dbReference type="Proteomes" id="UP000800200">
    <property type="component" value="Unassembled WGS sequence"/>
</dbReference>
<dbReference type="SUPFAM" id="SSF57701">
    <property type="entry name" value="Zn2/Cys6 DNA-binding domain"/>
    <property type="match status" value="1"/>
</dbReference>
<dbReference type="OrthoDB" id="2328572at2759"/>
<dbReference type="Pfam" id="PF00172">
    <property type="entry name" value="Zn_clus"/>
    <property type="match status" value="1"/>
</dbReference>
<feature type="domain" description="Zn(2)-C6 fungal-type" evidence="5">
    <location>
        <begin position="15"/>
        <end position="45"/>
    </location>
</feature>
<evidence type="ECO:0000256" key="1">
    <source>
        <dbReference type="ARBA" id="ARBA00023015"/>
    </source>
</evidence>
<sequence>MTTTAPRQNVRLRLACDGCSAAKVKCDKKHPACDGCTNNQLECTYSASR</sequence>
<accession>A0A6A6DHM2</accession>
<evidence type="ECO:0000313" key="6">
    <source>
        <dbReference type="EMBL" id="KAF2177948.1"/>
    </source>
</evidence>
<dbReference type="EMBL" id="ML994680">
    <property type="protein sequence ID" value="KAF2177948.1"/>
    <property type="molecule type" value="Genomic_DNA"/>
</dbReference>
<dbReference type="SMART" id="SM00066">
    <property type="entry name" value="GAL4"/>
    <property type="match status" value="1"/>
</dbReference>
<organism evidence="6 7">
    <name type="scientific">Zopfia rhizophila CBS 207.26</name>
    <dbReference type="NCBI Taxonomy" id="1314779"/>
    <lineage>
        <taxon>Eukaryota</taxon>
        <taxon>Fungi</taxon>
        <taxon>Dikarya</taxon>
        <taxon>Ascomycota</taxon>
        <taxon>Pezizomycotina</taxon>
        <taxon>Dothideomycetes</taxon>
        <taxon>Dothideomycetes incertae sedis</taxon>
        <taxon>Zopfiaceae</taxon>
        <taxon>Zopfia</taxon>
    </lineage>
</organism>
<gene>
    <name evidence="6" type="ORF">K469DRAFT_601364</name>
</gene>
<evidence type="ECO:0000256" key="3">
    <source>
        <dbReference type="ARBA" id="ARBA00023163"/>
    </source>
</evidence>
<dbReference type="AlphaFoldDB" id="A0A6A6DHM2"/>
<dbReference type="PANTHER" id="PTHR31069:SF32">
    <property type="entry name" value="ARGININE METABOLISM REGULATION PROTEIN II"/>
    <property type="match status" value="1"/>
</dbReference>
<dbReference type="InterPro" id="IPR050675">
    <property type="entry name" value="OAF3"/>
</dbReference>
<dbReference type="PRINTS" id="PR00755">
    <property type="entry name" value="AFLATOXINBRP"/>
</dbReference>
<evidence type="ECO:0000259" key="5">
    <source>
        <dbReference type="PROSITE" id="PS50048"/>
    </source>
</evidence>
<keyword evidence="3" id="KW-0804">Transcription</keyword>
<dbReference type="InterPro" id="IPR001138">
    <property type="entry name" value="Zn2Cys6_DnaBD"/>
</dbReference>
<keyword evidence="7" id="KW-1185">Reference proteome</keyword>
<dbReference type="PROSITE" id="PS00463">
    <property type="entry name" value="ZN2_CY6_FUNGAL_1"/>
    <property type="match status" value="1"/>
</dbReference>
<dbReference type="PANTHER" id="PTHR31069">
    <property type="entry name" value="OLEATE-ACTIVATED TRANSCRIPTION FACTOR 1-RELATED"/>
    <property type="match status" value="1"/>
</dbReference>